<dbReference type="InterPro" id="IPR018060">
    <property type="entry name" value="HTH_AraC"/>
</dbReference>
<dbReference type="InterPro" id="IPR036890">
    <property type="entry name" value="HATPase_C_sf"/>
</dbReference>
<dbReference type="Gene3D" id="3.30.565.10">
    <property type="entry name" value="Histidine kinase-like ATPase, C-terminal domain"/>
    <property type="match status" value="1"/>
</dbReference>
<dbReference type="InterPro" id="IPR004358">
    <property type="entry name" value="Sig_transdc_His_kin-like_C"/>
</dbReference>
<evidence type="ECO:0000313" key="15">
    <source>
        <dbReference type="EMBL" id="SEA25830.1"/>
    </source>
</evidence>
<dbReference type="SUPFAM" id="SSF63829">
    <property type="entry name" value="Calcium-dependent phosphotriesterase"/>
    <property type="match status" value="2"/>
</dbReference>
<dbReference type="PROSITE" id="PS01124">
    <property type="entry name" value="HTH_ARAC_FAMILY_2"/>
    <property type="match status" value="1"/>
</dbReference>
<dbReference type="GO" id="GO:0043565">
    <property type="term" value="F:sequence-specific DNA binding"/>
    <property type="evidence" value="ECO:0007669"/>
    <property type="project" value="InterPro"/>
</dbReference>
<dbReference type="CDD" id="cd00075">
    <property type="entry name" value="HATPase"/>
    <property type="match status" value="1"/>
</dbReference>
<dbReference type="InterPro" id="IPR018062">
    <property type="entry name" value="HTH_AraC-typ_CS"/>
</dbReference>
<dbReference type="InterPro" id="IPR011006">
    <property type="entry name" value="CheY-like_superfamily"/>
</dbReference>
<evidence type="ECO:0000256" key="6">
    <source>
        <dbReference type="ARBA" id="ARBA00023015"/>
    </source>
</evidence>
<evidence type="ECO:0000256" key="4">
    <source>
        <dbReference type="ARBA" id="ARBA00022679"/>
    </source>
</evidence>
<evidence type="ECO:0000259" key="12">
    <source>
        <dbReference type="PROSITE" id="PS01124"/>
    </source>
</evidence>
<dbReference type="STRING" id="1033731.SAMN05444145_102300"/>
<evidence type="ECO:0000256" key="10">
    <source>
        <dbReference type="SAM" id="Phobius"/>
    </source>
</evidence>
<dbReference type="InterPro" id="IPR011110">
    <property type="entry name" value="Reg_prop"/>
</dbReference>
<dbReference type="PANTHER" id="PTHR43547:SF2">
    <property type="entry name" value="HYBRID SIGNAL TRANSDUCTION HISTIDINE KINASE C"/>
    <property type="match status" value="1"/>
</dbReference>
<dbReference type="InterPro" id="IPR001789">
    <property type="entry name" value="Sig_transdc_resp-reg_receiver"/>
</dbReference>
<dbReference type="FunFam" id="3.30.565.10:FF:000006">
    <property type="entry name" value="Sensor histidine kinase WalK"/>
    <property type="match status" value="1"/>
</dbReference>
<dbReference type="InterPro" id="IPR005467">
    <property type="entry name" value="His_kinase_dom"/>
</dbReference>
<dbReference type="SUPFAM" id="SSF55874">
    <property type="entry name" value="ATPase domain of HSP90 chaperone/DNA topoisomerase II/histidine kinase"/>
    <property type="match status" value="1"/>
</dbReference>
<evidence type="ECO:0000256" key="8">
    <source>
        <dbReference type="ARBA" id="ARBA00023163"/>
    </source>
</evidence>
<dbReference type="Gene3D" id="1.10.10.60">
    <property type="entry name" value="Homeodomain-like"/>
    <property type="match status" value="1"/>
</dbReference>
<keyword evidence="5" id="KW-0418">Kinase</keyword>
<keyword evidence="3 9" id="KW-0597">Phosphoprotein</keyword>
<gene>
    <name evidence="15" type="ORF">SAMN05444145_102300</name>
</gene>
<keyword evidence="16" id="KW-1185">Reference proteome</keyword>
<evidence type="ECO:0000256" key="2">
    <source>
        <dbReference type="ARBA" id="ARBA00012438"/>
    </source>
</evidence>
<comment type="catalytic activity">
    <reaction evidence="1">
        <text>ATP + protein L-histidine = ADP + protein N-phospho-L-histidine.</text>
        <dbReference type="EC" id="2.7.13.3"/>
    </reaction>
</comment>
<keyword evidence="7" id="KW-0238">DNA-binding</keyword>
<feature type="signal peptide" evidence="11">
    <location>
        <begin position="1"/>
        <end position="21"/>
    </location>
</feature>
<dbReference type="EC" id="2.7.13.3" evidence="2"/>
<evidence type="ECO:0000256" key="7">
    <source>
        <dbReference type="ARBA" id="ARBA00023125"/>
    </source>
</evidence>
<keyword evidence="6" id="KW-0805">Transcription regulation</keyword>
<sequence length="1331" mass="148684">MCRLILLLLFLSWNFPPPAIAAAPPAQMVFKHLGISEGFNQTNVTTLYQDENGTVWAAGVGGVVRYRGLQTEEPLMSEGAAELFRPMNVKGIYGEQNGLIYFYQLRNIVEYDLRRETFRPLFTDSLLDSRSISAATVRGGRVYAAAGDRIMIASPDGKCSQLLLPPMSEVSALACTAGGVLYVGTLHSGLYRLDERGTAECILPTASKISSLFEDSRGDLWVCTRSEGLYRLDAGGGVRRFVHDSNHPEGLADNYVRCICEDNEGRMWIGMMFGLDCYDPASDSFYHFGRSDNPLYGMRNLTVECIMRDRRGAIWFGSFYTGISYFHPHEALFRVVPIEGEDTTWTIVADVTLDRRGDVWAGTSDKGLYFYDRTRRRGRFFNMGNSGIPSNNVKSIRYDAERDQLWLGMFMGGVCVYDIPSGRFERLKITDQGGGLENIEIVHSLSREGDAIYAGTYAGVYRIDMRTRRAERILNQPRVFNVLSGGDGWLYVVTGQVNFRVYRRDEAGVYQLYFNRVVQQDMVTSLFRDDRGRAWVGTTRGGALLFDRDRKEFVAYDRAACGIASDYVSAISQTPSGLMVFGTNAGMSLVDADSLRSENFNIRNGFPLLSLENGCLWRGEGDEMLAGGVDGIVSFTGQELIRAGRAPQLFFASLAVNEHPVRAGDRTGILDEAMPYTKSISLGHRYSIVDIAFGTDNAVDFNLGDYQYKLIGYDEAWRPLPGNNIRYMNLPPGRYRLAVQSRPTRLLDGGGHIGLDIRVYPPFYASIFAYILYVLLIMLITAWVVRYYYTKKQLEQSLAMERMAREQQERITQWKLVFFTNISHEFRTPLTLIQGQLDLLARQELPGVLKGYLMSVRRNALRLRDLVNELIDFRKQEQGYMSLKVSRLDLVAYLAEVCGTFEEYSGIRGVELRYEPGMERLELPFDPMQLQKVFYNLISNAFKHTDRGGRITVTLSADDVQAVVKVADTGHGIEEKFFATIFERFYHNDADTQDAGVGIGLALSKGIVELHGGGIGVESEVGVGSTFTVTLLLNPDFSGNPNVEVVEKQEYARPAPVADYLPAPERIPGAEELPRLLVVEDDDELRSMFGTIFSQHYRVTLAPDGAEGLRLAREEQPDLIVSDVLMPGMSGTELCAAIKHDFETCHIPVILLTALSSPEQRISGLESGADDYVSKPFDTDVLMAKCNGMVRNRRLLQSKFLEGSSEPVPEILSGNPMDEAFVRKTLALIGDHLDSESLGVGMLSRELALSRTALFAKIKGVFGQTPTELIQGIRLREAARMLAECPELKIAEIADRVGINSLQYFGKLFKARFGCTPSEYRAAPGENRERA</sequence>
<feature type="chain" id="PRO_5010194377" description="histidine kinase" evidence="11">
    <location>
        <begin position="22"/>
        <end position="1331"/>
    </location>
</feature>
<dbReference type="PROSITE" id="PS00041">
    <property type="entry name" value="HTH_ARAC_FAMILY_1"/>
    <property type="match status" value="1"/>
</dbReference>
<evidence type="ECO:0000313" key="16">
    <source>
        <dbReference type="Proteomes" id="UP000183253"/>
    </source>
</evidence>
<protein>
    <recommendedName>
        <fullName evidence="2">histidine kinase</fullName>
        <ecNumber evidence="2">2.7.13.3</ecNumber>
    </recommendedName>
</protein>
<evidence type="ECO:0000259" key="13">
    <source>
        <dbReference type="PROSITE" id="PS50109"/>
    </source>
</evidence>
<dbReference type="Gene3D" id="2.130.10.10">
    <property type="entry name" value="YVTN repeat-like/Quinoprotein amine dehydrogenase"/>
    <property type="match status" value="2"/>
</dbReference>
<dbReference type="GO" id="GO:0003700">
    <property type="term" value="F:DNA-binding transcription factor activity"/>
    <property type="evidence" value="ECO:0007669"/>
    <property type="project" value="InterPro"/>
</dbReference>
<dbReference type="OrthoDB" id="358279at2"/>
<dbReference type="InterPro" id="IPR015943">
    <property type="entry name" value="WD40/YVTN_repeat-like_dom_sf"/>
</dbReference>
<dbReference type="Proteomes" id="UP000183253">
    <property type="component" value="Unassembled WGS sequence"/>
</dbReference>
<reference evidence="15 16" key="1">
    <citation type="submission" date="2016-10" db="EMBL/GenBank/DDBJ databases">
        <authorList>
            <person name="de Groot N.N."/>
        </authorList>
    </citation>
    <scope>NUCLEOTIDE SEQUENCE [LARGE SCALE GENOMIC DNA]</scope>
    <source>
        <strain evidence="15 16">DSM 25383</strain>
    </source>
</reference>
<dbReference type="PANTHER" id="PTHR43547">
    <property type="entry name" value="TWO-COMPONENT HISTIDINE KINASE"/>
    <property type="match status" value="1"/>
</dbReference>
<organism evidence="15 16">
    <name type="scientific">Alistipes timonensis JC136</name>
    <dbReference type="NCBI Taxonomy" id="1033731"/>
    <lineage>
        <taxon>Bacteria</taxon>
        <taxon>Pseudomonadati</taxon>
        <taxon>Bacteroidota</taxon>
        <taxon>Bacteroidia</taxon>
        <taxon>Bacteroidales</taxon>
        <taxon>Rikenellaceae</taxon>
        <taxon>Alistipes</taxon>
    </lineage>
</organism>
<accession>A0A1H3ZQ46</accession>
<evidence type="ECO:0000256" key="5">
    <source>
        <dbReference type="ARBA" id="ARBA00022777"/>
    </source>
</evidence>
<dbReference type="Gene3D" id="2.60.40.10">
    <property type="entry name" value="Immunoglobulins"/>
    <property type="match status" value="1"/>
</dbReference>
<dbReference type="Gene3D" id="1.10.287.130">
    <property type="match status" value="1"/>
</dbReference>
<feature type="domain" description="HTH araC/xylS-type" evidence="12">
    <location>
        <begin position="1223"/>
        <end position="1323"/>
    </location>
</feature>
<keyword evidence="8" id="KW-0804">Transcription</keyword>
<proteinExistence type="predicted"/>
<evidence type="ECO:0000256" key="1">
    <source>
        <dbReference type="ARBA" id="ARBA00000085"/>
    </source>
</evidence>
<feature type="domain" description="Histidine kinase" evidence="13">
    <location>
        <begin position="821"/>
        <end position="1035"/>
    </location>
</feature>
<dbReference type="SUPFAM" id="SSF46689">
    <property type="entry name" value="Homeodomain-like"/>
    <property type="match status" value="1"/>
</dbReference>
<dbReference type="InterPro" id="IPR009057">
    <property type="entry name" value="Homeodomain-like_sf"/>
</dbReference>
<feature type="transmembrane region" description="Helical" evidence="10">
    <location>
        <begin position="767"/>
        <end position="789"/>
    </location>
</feature>
<dbReference type="SMART" id="SM00387">
    <property type="entry name" value="HATPase_c"/>
    <property type="match status" value="1"/>
</dbReference>
<dbReference type="SMART" id="SM00388">
    <property type="entry name" value="HisKA"/>
    <property type="match status" value="1"/>
</dbReference>
<evidence type="ECO:0000256" key="11">
    <source>
        <dbReference type="SAM" id="SignalP"/>
    </source>
</evidence>
<dbReference type="InterPro" id="IPR003661">
    <property type="entry name" value="HisK_dim/P_dom"/>
</dbReference>
<dbReference type="EMBL" id="FNRI01000002">
    <property type="protein sequence ID" value="SEA25830.1"/>
    <property type="molecule type" value="Genomic_DNA"/>
</dbReference>
<keyword evidence="10" id="KW-0472">Membrane</keyword>
<dbReference type="InterPro" id="IPR036097">
    <property type="entry name" value="HisK_dim/P_sf"/>
</dbReference>
<dbReference type="Pfam" id="PF07494">
    <property type="entry name" value="Reg_prop"/>
    <property type="match status" value="1"/>
</dbReference>
<name>A0A1H3ZQ46_9BACT</name>
<dbReference type="Pfam" id="PF02518">
    <property type="entry name" value="HATPase_c"/>
    <property type="match status" value="1"/>
</dbReference>
<dbReference type="InterPro" id="IPR013783">
    <property type="entry name" value="Ig-like_fold"/>
</dbReference>
<dbReference type="SUPFAM" id="SSF47384">
    <property type="entry name" value="Homodimeric domain of signal transducing histidine kinase"/>
    <property type="match status" value="1"/>
</dbReference>
<evidence type="ECO:0000256" key="9">
    <source>
        <dbReference type="PROSITE-ProRule" id="PRU00169"/>
    </source>
</evidence>
<dbReference type="PROSITE" id="PS50109">
    <property type="entry name" value="HIS_KIN"/>
    <property type="match status" value="1"/>
</dbReference>
<dbReference type="Pfam" id="PF12833">
    <property type="entry name" value="HTH_18"/>
    <property type="match status" value="1"/>
</dbReference>
<dbReference type="PRINTS" id="PR00344">
    <property type="entry name" value="BCTRLSENSOR"/>
</dbReference>
<dbReference type="InterPro" id="IPR011123">
    <property type="entry name" value="Y_Y_Y"/>
</dbReference>
<keyword evidence="11" id="KW-0732">Signal</keyword>
<dbReference type="InterPro" id="IPR003594">
    <property type="entry name" value="HATPase_dom"/>
</dbReference>
<evidence type="ECO:0000256" key="3">
    <source>
        <dbReference type="ARBA" id="ARBA00022553"/>
    </source>
</evidence>
<keyword evidence="10" id="KW-1133">Transmembrane helix</keyword>
<feature type="modified residue" description="4-aspartylphosphate" evidence="9">
    <location>
        <position position="1123"/>
    </location>
</feature>
<dbReference type="GO" id="GO:0000155">
    <property type="term" value="F:phosphorelay sensor kinase activity"/>
    <property type="evidence" value="ECO:0007669"/>
    <property type="project" value="InterPro"/>
</dbReference>
<dbReference type="SMART" id="SM00342">
    <property type="entry name" value="HTH_ARAC"/>
    <property type="match status" value="1"/>
</dbReference>
<keyword evidence="4" id="KW-0808">Transferase</keyword>
<dbReference type="Pfam" id="PF00072">
    <property type="entry name" value="Response_reg"/>
    <property type="match status" value="1"/>
</dbReference>
<dbReference type="PROSITE" id="PS50110">
    <property type="entry name" value="RESPONSE_REGULATORY"/>
    <property type="match status" value="1"/>
</dbReference>
<evidence type="ECO:0000259" key="14">
    <source>
        <dbReference type="PROSITE" id="PS50110"/>
    </source>
</evidence>
<dbReference type="Pfam" id="PF00512">
    <property type="entry name" value="HisKA"/>
    <property type="match status" value="1"/>
</dbReference>
<dbReference type="SUPFAM" id="SSF52172">
    <property type="entry name" value="CheY-like"/>
    <property type="match status" value="1"/>
</dbReference>
<dbReference type="Gene3D" id="3.40.50.2300">
    <property type="match status" value="1"/>
</dbReference>
<dbReference type="Pfam" id="PF07495">
    <property type="entry name" value="Y_Y_Y"/>
    <property type="match status" value="1"/>
</dbReference>
<feature type="domain" description="Response regulatory" evidence="14">
    <location>
        <begin position="1075"/>
        <end position="1190"/>
    </location>
</feature>
<dbReference type="SMART" id="SM00448">
    <property type="entry name" value="REC"/>
    <property type="match status" value="1"/>
</dbReference>
<dbReference type="CDD" id="cd00082">
    <property type="entry name" value="HisKA"/>
    <property type="match status" value="1"/>
</dbReference>
<keyword evidence="10" id="KW-0812">Transmembrane</keyword>